<feature type="region of interest" description="Disordered" evidence="1">
    <location>
        <begin position="319"/>
        <end position="351"/>
    </location>
</feature>
<sequence>MSKSLDAPKHCCCCRDHGHSAIAPNSNGHSIPRPPLPKLGIKQSFPGSYNAAAKYLASGLQMDYQKLSEDFEEASKATTENIMDILHDISSYDIYILERDATWDGRSGCSDSCNDCNECSGRRRARPDTKDLVHLQMSLRHLFDLIYQNFFHRILCPRKDQIDDAHMALVTPLHRVFIMHERPKHKDWQKELEYFERCGSGSVQLPLKSNERLPKGCPASLCFSSSQDIIDEFIDRVLCSTQVLHEKYNSTHHHTTEVTLTDDVCAICDRSAAWLLPALVAPWFIHRNMMKRETLATINRSPDLKIPATILDVLRNAPSNFPSFPPPPEPLPPPPKASSRRRSKKSQTVLMPNPPLYLGYLLPYYRLPFQPTENPDPVRHPYSYFLSLDAQKRKAHIQKRAQKTREELGFDSPTPKERDPPVPWQCGWLTATECGLHAEDWIMDKEKLVALKQISSLNHLKTDSKPWEKLQMTETEFFGKGGFEAWGKRIADAAEQIQNTPGGSAILRDVGALMESVGALQPSSGLGKGKKK</sequence>
<dbReference type="Proteomes" id="UP000326924">
    <property type="component" value="Unassembled WGS sequence"/>
</dbReference>
<keyword evidence="3" id="KW-1185">Reference proteome</keyword>
<dbReference type="EMBL" id="VXIS01000029">
    <property type="protein sequence ID" value="KAA8912060.1"/>
    <property type="molecule type" value="Genomic_DNA"/>
</dbReference>
<dbReference type="OrthoDB" id="5289374at2759"/>
<reference evidence="2 3" key="1">
    <citation type="submission" date="2019-09" db="EMBL/GenBank/DDBJ databases">
        <title>Draft genome of the ectomycorrhizal ascomycete Sphaerosporella brunnea.</title>
        <authorList>
            <consortium name="DOE Joint Genome Institute"/>
            <person name="Benucci G.M."/>
            <person name="Marozzi G."/>
            <person name="Antonielli L."/>
            <person name="Sanchez S."/>
            <person name="Marco P."/>
            <person name="Wang X."/>
            <person name="Falini L.B."/>
            <person name="Barry K."/>
            <person name="Haridas S."/>
            <person name="Lipzen A."/>
            <person name="Labutti K."/>
            <person name="Grigoriev I.V."/>
            <person name="Murat C."/>
            <person name="Martin F."/>
            <person name="Albertini E."/>
            <person name="Donnini D."/>
            <person name="Bonito G."/>
        </authorList>
    </citation>
    <scope>NUCLEOTIDE SEQUENCE [LARGE SCALE GENOMIC DNA]</scope>
    <source>
        <strain evidence="2 3">Sb_GMNB300</strain>
    </source>
</reference>
<protein>
    <submittedName>
        <fullName evidence="2">Uncharacterized protein</fullName>
    </submittedName>
</protein>
<proteinExistence type="predicted"/>
<feature type="compositionally biased region" description="Pro residues" evidence="1">
    <location>
        <begin position="323"/>
        <end position="336"/>
    </location>
</feature>
<gene>
    <name evidence="2" type="ORF">FN846DRAFT_934066</name>
</gene>
<name>A0A5J5F6J5_9PEZI</name>
<comment type="caution">
    <text evidence="2">The sequence shown here is derived from an EMBL/GenBank/DDBJ whole genome shotgun (WGS) entry which is preliminary data.</text>
</comment>
<evidence type="ECO:0000256" key="1">
    <source>
        <dbReference type="SAM" id="MobiDB-lite"/>
    </source>
</evidence>
<accession>A0A5J5F6J5</accession>
<organism evidence="2 3">
    <name type="scientific">Sphaerosporella brunnea</name>
    <dbReference type="NCBI Taxonomy" id="1250544"/>
    <lineage>
        <taxon>Eukaryota</taxon>
        <taxon>Fungi</taxon>
        <taxon>Dikarya</taxon>
        <taxon>Ascomycota</taxon>
        <taxon>Pezizomycotina</taxon>
        <taxon>Pezizomycetes</taxon>
        <taxon>Pezizales</taxon>
        <taxon>Pyronemataceae</taxon>
        <taxon>Sphaerosporella</taxon>
    </lineage>
</organism>
<evidence type="ECO:0000313" key="3">
    <source>
        <dbReference type="Proteomes" id="UP000326924"/>
    </source>
</evidence>
<dbReference type="InParanoid" id="A0A5J5F6J5"/>
<dbReference type="AlphaFoldDB" id="A0A5J5F6J5"/>
<evidence type="ECO:0000313" key="2">
    <source>
        <dbReference type="EMBL" id="KAA8912060.1"/>
    </source>
</evidence>